<keyword evidence="1" id="KW-0472">Membrane</keyword>
<gene>
    <name evidence="2" type="ORF">ACAOBT_LOCUS29180</name>
</gene>
<sequence length="101" mass="11279">MFVRPLSADAHARLLAQPVLRVLLPGFRRTLHSDTHSHPVALLPNLFNHELRTRIFTKLNQLVFIFKVEALPLGLLSLSLFTLPVSLAVRIIAINPAEGAR</sequence>
<name>A0A9P0M036_ACAOB</name>
<feature type="transmembrane region" description="Helical" evidence="1">
    <location>
        <begin position="70"/>
        <end position="93"/>
    </location>
</feature>
<dbReference type="AlphaFoldDB" id="A0A9P0M036"/>
<protein>
    <submittedName>
        <fullName evidence="2">Uncharacterized protein</fullName>
    </submittedName>
</protein>
<dbReference type="Proteomes" id="UP001152888">
    <property type="component" value="Unassembled WGS sequence"/>
</dbReference>
<comment type="caution">
    <text evidence="2">The sequence shown here is derived from an EMBL/GenBank/DDBJ whole genome shotgun (WGS) entry which is preliminary data.</text>
</comment>
<keyword evidence="1" id="KW-1133">Transmembrane helix</keyword>
<evidence type="ECO:0000313" key="3">
    <source>
        <dbReference type="Proteomes" id="UP001152888"/>
    </source>
</evidence>
<proteinExistence type="predicted"/>
<keyword evidence="3" id="KW-1185">Reference proteome</keyword>
<accession>A0A9P0M036</accession>
<reference evidence="2" key="1">
    <citation type="submission" date="2022-03" db="EMBL/GenBank/DDBJ databases">
        <authorList>
            <person name="Sayadi A."/>
        </authorList>
    </citation>
    <scope>NUCLEOTIDE SEQUENCE</scope>
</reference>
<evidence type="ECO:0000256" key="1">
    <source>
        <dbReference type="SAM" id="Phobius"/>
    </source>
</evidence>
<evidence type="ECO:0000313" key="2">
    <source>
        <dbReference type="EMBL" id="CAH2006590.1"/>
    </source>
</evidence>
<dbReference type="EMBL" id="CAKOFQ010007695">
    <property type="protein sequence ID" value="CAH2006590.1"/>
    <property type="molecule type" value="Genomic_DNA"/>
</dbReference>
<keyword evidence="1" id="KW-0812">Transmembrane</keyword>
<organism evidence="2 3">
    <name type="scientific">Acanthoscelides obtectus</name>
    <name type="common">Bean weevil</name>
    <name type="synonym">Bruchus obtectus</name>
    <dbReference type="NCBI Taxonomy" id="200917"/>
    <lineage>
        <taxon>Eukaryota</taxon>
        <taxon>Metazoa</taxon>
        <taxon>Ecdysozoa</taxon>
        <taxon>Arthropoda</taxon>
        <taxon>Hexapoda</taxon>
        <taxon>Insecta</taxon>
        <taxon>Pterygota</taxon>
        <taxon>Neoptera</taxon>
        <taxon>Endopterygota</taxon>
        <taxon>Coleoptera</taxon>
        <taxon>Polyphaga</taxon>
        <taxon>Cucujiformia</taxon>
        <taxon>Chrysomeloidea</taxon>
        <taxon>Chrysomelidae</taxon>
        <taxon>Bruchinae</taxon>
        <taxon>Bruchini</taxon>
        <taxon>Acanthoscelides</taxon>
    </lineage>
</organism>